<dbReference type="OrthoDB" id="5404895at2759"/>
<dbReference type="InterPro" id="IPR010318">
    <property type="entry name" value="S-Me-THD_N"/>
</dbReference>
<dbReference type="PANTHER" id="PTHR11365:SF10">
    <property type="entry name" value="HYDANTOINASE_OXOPROLINASE"/>
    <property type="match status" value="1"/>
</dbReference>
<evidence type="ECO:0000259" key="3">
    <source>
        <dbReference type="Pfam" id="PF06032"/>
    </source>
</evidence>
<dbReference type="InterPro" id="IPR043129">
    <property type="entry name" value="ATPase_NBD"/>
</dbReference>
<dbReference type="InterPro" id="IPR045079">
    <property type="entry name" value="Oxoprolinase-like"/>
</dbReference>
<feature type="domain" description="Hydantoinase A/oxoprolinase" evidence="1">
    <location>
        <begin position="209"/>
        <end position="426"/>
    </location>
</feature>
<dbReference type="Pfam" id="PF01968">
    <property type="entry name" value="Hydantoinase_A"/>
    <property type="match status" value="1"/>
</dbReference>
<evidence type="ECO:0000259" key="4">
    <source>
        <dbReference type="Pfam" id="PF20906"/>
    </source>
</evidence>
<dbReference type="InterPro" id="IPR048350">
    <property type="entry name" value="S-Me-THD-like_C"/>
</dbReference>
<organism evidence="5 6">
    <name type="scientific">Pachysolen tannophilus NRRL Y-2460</name>
    <dbReference type="NCBI Taxonomy" id="669874"/>
    <lineage>
        <taxon>Eukaryota</taxon>
        <taxon>Fungi</taxon>
        <taxon>Dikarya</taxon>
        <taxon>Ascomycota</taxon>
        <taxon>Saccharomycotina</taxon>
        <taxon>Pichiomycetes</taxon>
        <taxon>Pachysolenaceae</taxon>
        <taxon>Pachysolen</taxon>
    </lineage>
</organism>
<dbReference type="InterPro" id="IPR008040">
    <property type="entry name" value="Hydant_A_N"/>
</dbReference>
<feature type="domain" description="S-Me-THD N-terminal" evidence="3">
    <location>
        <begin position="619"/>
        <end position="788"/>
    </location>
</feature>
<dbReference type="Pfam" id="PF06032">
    <property type="entry name" value="S-Me-THD_N"/>
    <property type="match status" value="1"/>
</dbReference>
<dbReference type="Gene3D" id="3.30.420.40">
    <property type="match status" value="1"/>
</dbReference>
<feature type="domain" description="Hydantoinase/oxoprolinase N-terminal" evidence="2">
    <location>
        <begin position="8"/>
        <end position="188"/>
    </location>
</feature>
<dbReference type="GO" id="GO:0016787">
    <property type="term" value="F:hydrolase activity"/>
    <property type="evidence" value="ECO:0007669"/>
    <property type="project" value="InterPro"/>
</dbReference>
<evidence type="ECO:0000313" key="6">
    <source>
        <dbReference type="Proteomes" id="UP000094236"/>
    </source>
</evidence>
<dbReference type="FunFam" id="3.40.1610.10:FF:000001">
    <property type="entry name" value="Hydantoinase, putative"/>
    <property type="match status" value="1"/>
</dbReference>
<dbReference type="Pfam" id="PF05378">
    <property type="entry name" value="Hydant_A_N"/>
    <property type="match status" value="1"/>
</dbReference>
<evidence type="ECO:0000259" key="2">
    <source>
        <dbReference type="Pfam" id="PF05378"/>
    </source>
</evidence>
<gene>
    <name evidence="5" type="ORF">PACTADRAFT_79427</name>
</gene>
<name>A0A1E4TZ30_PACTA</name>
<dbReference type="SUPFAM" id="SSF53067">
    <property type="entry name" value="Actin-like ATPase domain"/>
    <property type="match status" value="2"/>
</dbReference>
<dbReference type="InterPro" id="IPR024071">
    <property type="entry name" value="S-Me-THD_C_sf"/>
</dbReference>
<evidence type="ECO:0008006" key="7">
    <source>
        <dbReference type="Google" id="ProtNLM"/>
    </source>
</evidence>
<feature type="domain" description="S-Me-THD-like C-terminal" evidence="4">
    <location>
        <begin position="792"/>
        <end position="999"/>
    </location>
</feature>
<dbReference type="InterPro" id="IPR027479">
    <property type="entry name" value="S-Me-THD_N_sf"/>
</dbReference>
<dbReference type="Gene3D" id="3.40.1610.10">
    <property type="entry name" value="CV3147-like domain"/>
    <property type="match status" value="1"/>
</dbReference>
<dbReference type="InterPro" id="IPR002821">
    <property type="entry name" value="Hydantoinase_A"/>
</dbReference>
<dbReference type="Proteomes" id="UP000094236">
    <property type="component" value="Unassembled WGS sequence"/>
</dbReference>
<dbReference type="PANTHER" id="PTHR11365">
    <property type="entry name" value="5-OXOPROLINASE RELATED"/>
    <property type="match status" value="1"/>
</dbReference>
<evidence type="ECO:0000259" key="1">
    <source>
        <dbReference type="Pfam" id="PF01968"/>
    </source>
</evidence>
<dbReference type="Gene3D" id="2.40.390.10">
    <property type="entry name" value="CV3147-like"/>
    <property type="match status" value="1"/>
</dbReference>
<dbReference type="EMBL" id="KV454012">
    <property type="protein sequence ID" value="ODV96999.1"/>
    <property type="molecule type" value="Genomic_DNA"/>
</dbReference>
<dbReference type="Pfam" id="PF20906">
    <property type="entry name" value="S-Me-THD_C"/>
    <property type="match status" value="1"/>
</dbReference>
<proteinExistence type="predicted"/>
<dbReference type="SUPFAM" id="SSF160991">
    <property type="entry name" value="CV3147-like"/>
    <property type="match status" value="1"/>
</dbReference>
<protein>
    <recommendedName>
        <fullName evidence="7">Hydantoinase/oxoprolinase N-terminal domain-containing protein</fullName>
    </recommendedName>
</protein>
<accession>A0A1E4TZ30</accession>
<dbReference type="AlphaFoldDB" id="A0A1E4TZ30"/>
<sequence length="1015" mass="110308">MTNSNYLIGIDVGGTNTDSVLVDPALMEESVGSGVIAWNKSVTTADVSDGIEAAIAKLFESAPHVPRKNVRAVTIGTTHFINAIIEQDRSRLDKVAVLRLAGPYTRHTPAFSADFPPGLVDLMKGYIGYVDGGHRIDGNEIRKLDEVAIRDHCQKIKELGIRSVAIIGIFANLKPEHELRAQKIVLEELGENVNVVVSHEISGINFIERENATILNASIINFAKTIINSFLNAVRKLGFTCPLFLTQNNGTVLTVEEARKCAIRTFSSGATNSMRGAKYLCSSIKEIKGKSVIIGDVGGTTLDVGLLLPTGFPRLSSSFSTVGGVRMNFSMPFVESVGLGGGSIVRTDDKTGELSIGPDSVGADIVTRSLVFGGDVVTTTDVTVSVSEEELSIGNSQLVSQKFSNEFVEKFNKVLVHKLEAVVDKLRTSPDPLPLILVGGGSFIIPHDKVKVEGVSLILRPQFYQVANAIGAAMGKLSSDIHHVQVVDNASTAEREKIVSELVEKCTDQIVKKGAVRKSVEVVDISVEPVPYVDKTFSFKIQVVGDVDYERLIDAFDKEATEESNLSLEKEKHKIYKDSAFSHNSKTLDKQRSEEKEEIDYATYRPTINKDREWIISKTDLDFLKVGTYILGCGGGGNPYPHYIDVLTRMNADSTDVVKVVDYKDALKYATDGIGGVVTVGSAGSPTVGCEQLKGDEFNQSFNLLADYVGKKPDAVMNLEIGGGNGFASLWCGLKSNFDIPVIDCDLMGRAYPTLWQTLPLTLQEYEDGSYFTPSAFSDGNMNKMVIQEAQNDVIMENIIRASLSEIGGAVAVVTKPAPMVDLKTRSVHNSLSLAWRIGKAVLLARSHSEIENLPSKILDSIGGNGIVGKLLFRGKIIGVDRKLFKGHIYGEVIIENESLDKLRIPFKNENISADLLPYDSKNASSKDSWETICSVPDLITVCDANTGDAVGTQDYRYGLQVFVLGIAPSNLWTDTEKAIEIGGPKSFGPMFQSMVYKPIGKYIKPVSVIDEYAS</sequence>
<keyword evidence="6" id="KW-1185">Reference proteome</keyword>
<evidence type="ECO:0000313" key="5">
    <source>
        <dbReference type="EMBL" id="ODV96999.1"/>
    </source>
</evidence>
<dbReference type="STRING" id="669874.A0A1E4TZ30"/>
<reference evidence="6" key="1">
    <citation type="submission" date="2016-05" db="EMBL/GenBank/DDBJ databases">
        <title>Comparative genomics of biotechnologically important yeasts.</title>
        <authorList>
            <consortium name="DOE Joint Genome Institute"/>
            <person name="Riley R."/>
            <person name="Haridas S."/>
            <person name="Wolfe K.H."/>
            <person name="Lopes M.R."/>
            <person name="Hittinger C.T."/>
            <person name="Goker M."/>
            <person name="Salamov A."/>
            <person name="Wisecaver J."/>
            <person name="Long T.M."/>
            <person name="Aerts A.L."/>
            <person name="Barry K."/>
            <person name="Choi C."/>
            <person name="Clum A."/>
            <person name="Coughlan A.Y."/>
            <person name="Deshpande S."/>
            <person name="Douglass A.P."/>
            <person name="Hanson S.J."/>
            <person name="Klenk H.-P."/>
            <person name="Labutti K."/>
            <person name="Lapidus A."/>
            <person name="Lindquist E."/>
            <person name="Lipzen A."/>
            <person name="Meier-Kolthoff J.P."/>
            <person name="Ohm R.A."/>
            <person name="Otillar R.P."/>
            <person name="Pangilinan J."/>
            <person name="Peng Y."/>
            <person name="Rokas A."/>
            <person name="Rosa C.A."/>
            <person name="Scheuner C."/>
            <person name="Sibirny A.A."/>
            <person name="Slot J.C."/>
            <person name="Stielow J.B."/>
            <person name="Sun H."/>
            <person name="Kurtzman C.P."/>
            <person name="Blackwell M."/>
            <person name="Grigoriev I.V."/>
            <person name="Jeffries T.W."/>
        </authorList>
    </citation>
    <scope>NUCLEOTIDE SEQUENCE [LARGE SCALE GENOMIC DNA]</scope>
    <source>
        <strain evidence="6">NRRL Y-2460</strain>
    </source>
</reference>